<evidence type="ECO:0000313" key="2">
    <source>
        <dbReference type="EMBL" id="MDN8600938.1"/>
    </source>
</evidence>
<dbReference type="GO" id="GO:0004497">
    <property type="term" value="F:monooxygenase activity"/>
    <property type="evidence" value="ECO:0007669"/>
    <property type="project" value="UniProtKB-KW"/>
</dbReference>
<dbReference type="InterPro" id="IPR007138">
    <property type="entry name" value="ABM_dom"/>
</dbReference>
<name>A0ABT8PX76_9ENTR</name>
<keyword evidence="2" id="KW-0503">Monooxygenase</keyword>
<comment type="caution">
    <text evidence="2">The sequence shown here is derived from an EMBL/GenBank/DDBJ whole genome shotgun (WGS) entry which is preliminary data.</text>
</comment>
<dbReference type="PANTHER" id="PTHR33336">
    <property type="entry name" value="QUINOL MONOOXYGENASE YGIN-RELATED"/>
    <property type="match status" value="1"/>
</dbReference>
<organism evidence="2 3">
    <name type="scientific">Citrobacter enshiensis</name>
    <dbReference type="NCBI Taxonomy" id="2971264"/>
    <lineage>
        <taxon>Bacteria</taxon>
        <taxon>Pseudomonadati</taxon>
        <taxon>Pseudomonadota</taxon>
        <taxon>Gammaproteobacteria</taxon>
        <taxon>Enterobacterales</taxon>
        <taxon>Enterobacteriaceae</taxon>
        <taxon>Citrobacter</taxon>
    </lineage>
</organism>
<evidence type="ECO:0000313" key="3">
    <source>
        <dbReference type="Proteomes" id="UP001174867"/>
    </source>
</evidence>
<dbReference type="Proteomes" id="UP001174867">
    <property type="component" value="Unassembled WGS sequence"/>
</dbReference>
<dbReference type="EC" id="1.-.-.-" evidence="2"/>
<dbReference type="Pfam" id="PF03992">
    <property type="entry name" value="ABM"/>
    <property type="match status" value="1"/>
</dbReference>
<dbReference type="InterPro" id="IPR011008">
    <property type="entry name" value="Dimeric_a/b-barrel"/>
</dbReference>
<accession>A0ABT8PX76</accession>
<feature type="domain" description="ABM" evidence="1">
    <location>
        <begin position="6"/>
        <end position="95"/>
    </location>
</feature>
<dbReference type="PROSITE" id="PS51725">
    <property type="entry name" value="ABM"/>
    <property type="match status" value="1"/>
</dbReference>
<dbReference type="RefSeq" id="WP_301700378.1">
    <property type="nucleotide sequence ID" value="NZ_JAUJYW010000006.1"/>
</dbReference>
<dbReference type="InterPro" id="IPR050744">
    <property type="entry name" value="AI-2_Isomerase_LsrG"/>
</dbReference>
<keyword evidence="3" id="KW-1185">Reference proteome</keyword>
<dbReference type="Gene3D" id="3.30.70.100">
    <property type="match status" value="1"/>
</dbReference>
<reference evidence="2 3" key="1">
    <citation type="submission" date="2023-07" db="EMBL/GenBank/DDBJ databases">
        <title>Citrobacter selenititolerans sp. nov., isolated from seleniferous soil.</title>
        <authorList>
            <person name="Zhang S."/>
            <person name="Li K."/>
            <person name="Peng J."/>
            <person name="Wang H."/>
            <person name="Sun J."/>
            <person name="Guo Y."/>
        </authorList>
    </citation>
    <scope>NUCLEOTIDE SEQUENCE [LARGE SCALE GENOMIC DNA]</scope>
    <source>
        <strain evidence="2 3">S2-9</strain>
    </source>
</reference>
<keyword evidence="2" id="KW-0560">Oxidoreductase</keyword>
<dbReference type="EMBL" id="JAUJYW010000006">
    <property type="protein sequence ID" value="MDN8600938.1"/>
    <property type="molecule type" value="Genomic_DNA"/>
</dbReference>
<gene>
    <name evidence="2" type="ORF">Q0A17_16220</name>
</gene>
<proteinExistence type="predicted"/>
<sequence>MGNTHLQVIAWYFVRESMGDKVDEALRALADATRREPENLSYEFFRSTEDRDRFVILETYCSTDGLERHRQTDHFQRIGVGVITPLLLRKEVKSFLVDADDPRG</sequence>
<evidence type="ECO:0000259" key="1">
    <source>
        <dbReference type="PROSITE" id="PS51725"/>
    </source>
</evidence>
<dbReference type="PANTHER" id="PTHR33336:SF3">
    <property type="entry name" value="ABM DOMAIN-CONTAINING PROTEIN"/>
    <property type="match status" value="1"/>
</dbReference>
<dbReference type="SUPFAM" id="SSF54909">
    <property type="entry name" value="Dimeric alpha+beta barrel"/>
    <property type="match status" value="1"/>
</dbReference>
<protein>
    <submittedName>
        <fullName evidence="2">Quinol monooxygenase</fullName>
        <ecNumber evidence="2">1.-.-.-</ecNumber>
    </submittedName>
</protein>